<comment type="caution">
    <text evidence="2">The sequence shown here is derived from an EMBL/GenBank/DDBJ whole genome shotgun (WGS) entry which is preliminary data.</text>
</comment>
<dbReference type="InterPro" id="IPR016181">
    <property type="entry name" value="Acyl_CoA_acyltransferase"/>
</dbReference>
<keyword evidence="3" id="KW-1185">Reference proteome</keyword>
<dbReference type="Proteomes" id="UP001172743">
    <property type="component" value="Unassembled WGS sequence"/>
</dbReference>
<evidence type="ECO:0000313" key="3">
    <source>
        <dbReference type="Proteomes" id="UP001172743"/>
    </source>
</evidence>
<evidence type="ECO:0000313" key="2">
    <source>
        <dbReference type="EMBL" id="MDN4491964.1"/>
    </source>
</evidence>
<proteinExistence type="predicted"/>
<sequence length="156" mass="17900">MELCFYEETFKEAIKSYEITEYQLRFTASPIECTLLSDDDPDRFAILAIKGGILVTYFNLHKNEGVEPYSGNPNAILLRAFSTDFRYLGNGYAKQALKLLPAFVRKHFNNINEIVLAVNIQNEVAQNVYKKCGYVDEGERRMGKKGELIIMSYYLS</sequence>
<name>A0ABT8GKN1_9BACL</name>
<dbReference type="Pfam" id="PF00583">
    <property type="entry name" value="Acetyltransf_1"/>
    <property type="match status" value="1"/>
</dbReference>
<dbReference type="SUPFAM" id="SSF55729">
    <property type="entry name" value="Acyl-CoA N-acyltransferases (Nat)"/>
    <property type="match status" value="1"/>
</dbReference>
<dbReference type="PROSITE" id="PS51186">
    <property type="entry name" value="GNAT"/>
    <property type="match status" value="1"/>
</dbReference>
<dbReference type="InterPro" id="IPR000182">
    <property type="entry name" value="GNAT_dom"/>
</dbReference>
<evidence type="ECO:0000259" key="1">
    <source>
        <dbReference type="PROSITE" id="PS51186"/>
    </source>
</evidence>
<gene>
    <name evidence="2" type="ORF">QYB95_00310</name>
</gene>
<feature type="domain" description="N-acetyltransferase" evidence="1">
    <location>
        <begin position="1"/>
        <end position="156"/>
    </location>
</feature>
<reference evidence="2" key="1">
    <citation type="submission" date="2023-07" db="EMBL/GenBank/DDBJ databases">
        <title>Ureibacillus sp. isolated from freshwater well.</title>
        <authorList>
            <person name="Kirdat K."/>
            <person name="Bhatt A."/>
            <person name="Teware R."/>
            <person name="Bhavsar Y."/>
            <person name="Yadav A."/>
        </authorList>
    </citation>
    <scope>NUCLEOTIDE SEQUENCE</scope>
    <source>
        <strain evidence="2">BA0131</strain>
    </source>
</reference>
<dbReference type="Gene3D" id="3.40.630.30">
    <property type="match status" value="1"/>
</dbReference>
<dbReference type="EMBL" id="JAUHTQ010000001">
    <property type="protein sequence ID" value="MDN4491964.1"/>
    <property type="molecule type" value="Genomic_DNA"/>
</dbReference>
<organism evidence="2 3">
    <name type="scientific">Ureibacillus aquaedulcis</name>
    <dbReference type="NCBI Taxonomy" id="3058421"/>
    <lineage>
        <taxon>Bacteria</taxon>
        <taxon>Bacillati</taxon>
        <taxon>Bacillota</taxon>
        <taxon>Bacilli</taxon>
        <taxon>Bacillales</taxon>
        <taxon>Caryophanaceae</taxon>
        <taxon>Ureibacillus</taxon>
    </lineage>
</organism>
<protein>
    <submittedName>
        <fullName evidence="2">GNAT family N-acetyltransferase</fullName>
    </submittedName>
</protein>
<accession>A0ABT8GKN1</accession>
<dbReference type="RefSeq" id="WP_301136521.1">
    <property type="nucleotide sequence ID" value="NZ_JAUHTQ010000001.1"/>
</dbReference>